<dbReference type="Proteomes" id="UP001221757">
    <property type="component" value="Unassembled WGS sequence"/>
</dbReference>
<dbReference type="AlphaFoldDB" id="A0AAD7BGW5"/>
<gene>
    <name evidence="2" type="ORF">B0H17DRAFT_1152026</name>
</gene>
<feature type="chain" id="PRO_5042217450" evidence="1">
    <location>
        <begin position="27"/>
        <end position="214"/>
    </location>
</feature>
<feature type="signal peptide" evidence="1">
    <location>
        <begin position="1"/>
        <end position="26"/>
    </location>
</feature>
<evidence type="ECO:0000256" key="1">
    <source>
        <dbReference type="SAM" id="SignalP"/>
    </source>
</evidence>
<keyword evidence="3" id="KW-1185">Reference proteome</keyword>
<protein>
    <submittedName>
        <fullName evidence="2">Uncharacterized protein</fullName>
    </submittedName>
</protein>
<accession>A0AAD7BGW5</accession>
<reference evidence="2" key="1">
    <citation type="submission" date="2023-03" db="EMBL/GenBank/DDBJ databases">
        <title>Massive genome expansion in bonnet fungi (Mycena s.s.) driven by repeated elements and novel gene families across ecological guilds.</title>
        <authorList>
            <consortium name="Lawrence Berkeley National Laboratory"/>
            <person name="Harder C.B."/>
            <person name="Miyauchi S."/>
            <person name="Viragh M."/>
            <person name="Kuo A."/>
            <person name="Thoen E."/>
            <person name="Andreopoulos B."/>
            <person name="Lu D."/>
            <person name="Skrede I."/>
            <person name="Drula E."/>
            <person name="Henrissat B."/>
            <person name="Morin E."/>
            <person name="Kohler A."/>
            <person name="Barry K."/>
            <person name="LaButti K."/>
            <person name="Morin E."/>
            <person name="Salamov A."/>
            <person name="Lipzen A."/>
            <person name="Mereny Z."/>
            <person name="Hegedus B."/>
            <person name="Baldrian P."/>
            <person name="Stursova M."/>
            <person name="Weitz H."/>
            <person name="Taylor A."/>
            <person name="Grigoriev I.V."/>
            <person name="Nagy L.G."/>
            <person name="Martin F."/>
            <person name="Kauserud H."/>
        </authorList>
    </citation>
    <scope>NUCLEOTIDE SEQUENCE</scope>
    <source>
        <strain evidence="2">CBHHK067</strain>
    </source>
</reference>
<evidence type="ECO:0000313" key="3">
    <source>
        <dbReference type="Proteomes" id="UP001221757"/>
    </source>
</evidence>
<name>A0AAD7BGW5_MYCRO</name>
<proteinExistence type="predicted"/>
<organism evidence="2 3">
    <name type="scientific">Mycena rosella</name>
    <name type="common">Pink bonnet</name>
    <name type="synonym">Agaricus rosellus</name>
    <dbReference type="NCBI Taxonomy" id="1033263"/>
    <lineage>
        <taxon>Eukaryota</taxon>
        <taxon>Fungi</taxon>
        <taxon>Dikarya</taxon>
        <taxon>Basidiomycota</taxon>
        <taxon>Agaricomycotina</taxon>
        <taxon>Agaricomycetes</taxon>
        <taxon>Agaricomycetidae</taxon>
        <taxon>Agaricales</taxon>
        <taxon>Marasmiineae</taxon>
        <taxon>Mycenaceae</taxon>
        <taxon>Mycena</taxon>
    </lineage>
</organism>
<evidence type="ECO:0000313" key="2">
    <source>
        <dbReference type="EMBL" id="KAJ7620619.1"/>
    </source>
</evidence>
<sequence length="214" mass="23520">MRTDWPGLAVGLVLLVLLLWQSAVPGFPPPPRMATRVGSGSVESDFEFAPHHHEEHDHHPHPDHHHPPLPPGLLHWITAPAPARGPARLARSLLPRQNGTGIFAAARRHRYARAIARPALFCARGVFWVQCSWRWRVPALWLLAPHLSNSRPSHPASGMLTTMLRGVDSCVQPHAAGYGADALGSYHEATWTGVAFGGLKVDATRQLELEVDPR</sequence>
<comment type="caution">
    <text evidence="2">The sequence shown here is derived from an EMBL/GenBank/DDBJ whole genome shotgun (WGS) entry which is preliminary data.</text>
</comment>
<keyword evidence="1" id="KW-0732">Signal</keyword>
<dbReference type="EMBL" id="JARKIE010000704">
    <property type="protein sequence ID" value="KAJ7620619.1"/>
    <property type="molecule type" value="Genomic_DNA"/>
</dbReference>